<dbReference type="Gene3D" id="3.90.226.10">
    <property type="entry name" value="2-enoyl-CoA Hydratase, Chain A, domain 1"/>
    <property type="match status" value="1"/>
</dbReference>
<dbReference type="GO" id="GO:0006574">
    <property type="term" value="P:L-valine catabolic process"/>
    <property type="evidence" value="ECO:0007669"/>
    <property type="project" value="TreeGrafter"/>
</dbReference>
<dbReference type="Proteomes" id="UP001150925">
    <property type="component" value="Unassembled WGS sequence"/>
</dbReference>
<evidence type="ECO:0000256" key="1">
    <source>
        <dbReference type="ARBA" id="ARBA00022801"/>
    </source>
</evidence>
<dbReference type="GO" id="GO:0003860">
    <property type="term" value="F:3-hydroxyisobutyryl-CoA hydrolase activity"/>
    <property type="evidence" value="ECO:0007669"/>
    <property type="project" value="InterPro"/>
</dbReference>
<protein>
    <submittedName>
        <fullName evidence="5">Uncharacterized protein</fullName>
    </submittedName>
</protein>
<dbReference type="Pfam" id="PF25871">
    <property type="entry name" value="HTH_76"/>
    <property type="match status" value="2"/>
</dbReference>
<feature type="compositionally biased region" description="Polar residues" evidence="2">
    <location>
        <begin position="412"/>
        <end position="432"/>
    </location>
</feature>
<reference evidence="5" key="1">
    <citation type="submission" date="2022-07" db="EMBL/GenBank/DDBJ databases">
        <title>Phylogenomic reconstructions and comparative analyses of Kickxellomycotina fungi.</title>
        <authorList>
            <person name="Reynolds N.K."/>
            <person name="Stajich J.E."/>
            <person name="Barry K."/>
            <person name="Grigoriev I.V."/>
            <person name="Crous P."/>
            <person name="Smith M.E."/>
        </authorList>
    </citation>
    <scope>NUCLEOTIDE SEQUENCE</scope>
    <source>
        <strain evidence="5">RSA 1196</strain>
    </source>
</reference>
<feature type="compositionally biased region" description="Low complexity" evidence="2">
    <location>
        <begin position="679"/>
        <end position="690"/>
    </location>
</feature>
<dbReference type="EMBL" id="JANBPY010000279">
    <property type="protein sequence ID" value="KAJ1967805.1"/>
    <property type="molecule type" value="Genomic_DNA"/>
</dbReference>
<dbReference type="InterPro" id="IPR045004">
    <property type="entry name" value="ECH_dom"/>
</dbReference>
<dbReference type="InterPro" id="IPR058841">
    <property type="entry name" value="HTH_76"/>
</dbReference>
<proteinExistence type="predicted"/>
<evidence type="ECO:0000256" key="2">
    <source>
        <dbReference type="SAM" id="MobiDB-lite"/>
    </source>
</evidence>
<dbReference type="OrthoDB" id="9936937at2759"/>
<comment type="caution">
    <text evidence="5">The sequence shown here is derived from an EMBL/GenBank/DDBJ whole genome shotgun (WGS) entry which is preliminary data.</text>
</comment>
<name>A0A9W8AXX1_9FUNG</name>
<organism evidence="5 6">
    <name type="scientific">Dispira parvispora</name>
    <dbReference type="NCBI Taxonomy" id="1520584"/>
    <lineage>
        <taxon>Eukaryota</taxon>
        <taxon>Fungi</taxon>
        <taxon>Fungi incertae sedis</taxon>
        <taxon>Zoopagomycota</taxon>
        <taxon>Kickxellomycotina</taxon>
        <taxon>Dimargaritomycetes</taxon>
        <taxon>Dimargaritales</taxon>
        <taxon>Dimargaritaceae</taxon>
        <taxon>Dispira</taxon>
    </lineage>
</organism>
<feature type="domain" description="Enoyl-CoA hydratase/isomerase" evidence="3">
    <location>
        <begin position="460"/>
        <end position="637"/>
    </location>
</feature>
<gene>
    <name evidence="5" type="ORF">IWQ62_001626</name>
</gene>
<keyword evidence="1" id="KW-0378">Hydrolase</keyword>
<evidence type="ECO:0000259" key="4">
    <source>
        <dbReference type="Pfam" id="PF25871"/>
    </source>
</evidence>
<dbReference type="AlphaFoldDB" id="A0A9W8AXX1"/>
<evidence type="ECO:0000313" key="5">
    <source>
        <dbReference type="EMBL" id="KAJ1967805.1"/>
    </source>
</evidence>
<feature type="region of interest" description="Disordered" evidence="2">
    <location>
        <begin position="411"/>
        <end position="432"/>
    </location>
</feature>
<dbReference type="InterPro" id="IPR032259">
    <property type="entry name" value="HIBYL-CoA-H"/>
</dbReference>
<dbReference type="PANTHER" id="PTHR43176:SF3">
    <property type="entry name" value="3-HYDROXYISOBUTYRYL-COA HYDROLASE, MITOCHONDRIAL"/>
    <property type="match status" value="1"/>
</dbReference>
<keyword evidence="6" id="KW-1185">Reference proteome</keyword>
<accession>A0A9W8AXX1</accession>
<evidence type="ECO:0000313" key="6">
    <source>
        <dbReference type="Proteomes" id="UP001150925"/>
    </source>
</evidence>
<evidence type="ECO:0000259" key="3">
    <source>
        <dbReference type="Pfam" id="PF16113"/>
    </source>
</evidence>
<dbReference type="PANTHER" id="PTHR43176">
    <property type="entry name" value="3-HYDROXYISOBUTYRYL-COA HYDROLASE-RELATED"/>
    <property type="match status" value="1"/>
</dbReference>
<feature type="domain" description="PEX14-like helix-turn-helix" evidence="4">
    <location>
        <begin position="24"/>
        <end position="87"/>
    </location>
</feature>
<feature type="domain" description="PEX14-like helix-turn-helix" evidence="4">
    <location>
        <begin position="105"/>
        <end position="176"/>
    </location>
</feature>
<feature type="region of interest" description="Disordered" evidence="2">
    <location>
        <begin position="650"/>
        <end position="699"/>
    </location>
</feature>
<dbReference type="Pfam" id="PF16113">
    <property type="entry name" value="ECH_2"/>
    <property type="match status" value="1"/>
</dbReference>
<sequence length="699" mass="79696">MPPKCPYTSAEGTRCPFTPEELRIYQKFSTYPWNEDQCFQAGLQKVREGLEPPATDISPDDLNHLKVHYFAKSFQPFDPQKLELWQQYLVQQDSSKGSKGSDQLEVFQRFENYEFSQDQQFLSVLQHILAEMRLPADQWLNSAEFDDALLQCKLVYYNKHVESINTQHYLTWRQHRRSDKNEGPTCPMAYVQPRTPEDANLPGDHDILEHELIGVTHNFRFTSQFIGHGRWTLPWLAGIYQKVETNAALIAQGKIATVIGANDLTHLKSMSPPALLAQSGLNHDYFAVQPGLSFEEITAEYYANRQQHPEWTPQKCLQECQAPYLDLLATFYQILVKFSKSATPVCCLYILDGLCHRSTIAMESFQDYILGTENTRLTFSPFGDHAFPWVPISGLFMLSRLRFFATGDPLDSVQSPEKSGSPTPPNLTETDASTGTEAFISPLVSDGMAILLLFWRDLVLRGPELLQLNFINAFIPSRKVNSLRRKLLLVTAGGPKNRDITVRLAFESERVYAGPSKLGAIREDVQRCFGNHATGAHAMKELEGLKWGWAQSCLREIQYNSPMLLMIIVRGIRMASSMNLVESLRLEYYIAQKFSQMPDFHIYLETQRNSAEPDYDHPPHWQHRSLSDITPQMVDEFYADFDREKENFELFQIPKPTGTSKPNEGSGIPRETNPDGAYSTPQESQSQSTPRRCPFTSSS</sequence>